<gene>
    <name evidence="1" type="ORF">FHB240107_LOCUS13550</name>
</gene>
<reference evidence="1 2" key="1">
    <citation type="submission" date="2024-08" db="EMBL/GenBank/DDBJ databases">
        <authorList>
            <person name="Paterson S."/>
        </authorList>
    </citation>
    <scope>NUCLEOTIDE SEQUENCE [LARGE SCALE GENOMIC DNA]</scope>
</reference>
<evidence type="ECO:0000313" key="1">
    <source>
        <dbReference type="EMBL" id="CAM0512749.1"/>
    </source>
</evidence>
<accession>A0ABC9HJC4</accession>
<protein>
    <submittedName>
        <fullName evidence="1">Uncharacterized protein</fullName>
    </submittedName>
</protein>
<dbReference type="AlphaFoldDB" id="A0ABC9HJC4"/>
<keyword evidence="2" id="KW-1185">Reference proteome</keyword>
<dbReference type="PANTHER" id="PTHR24559:SF444">
    <property type="entry name" value="REVERSE TRANSCRIPTASE DOMAIN-CONTAINING PROTEIN"/>
    <property type="match status" value="1"/>
</dbReference>
<organism evidence="1 2">
    <name type="scientific">Fasciola hepatica</name>
    <name type="common">Liver fluke</name>
    <dbReference type="NCBI Taxonomy" id="6192"/>
    <lineage>
        <taxon>Eukaryota</taxon>
        <taxon>Metazoa</taxon>
        <taxon>Spiralia</taxon>
        <taxon>Lophotrochozoa</taxon>
        <taxon>Platyhelminthes</taxon>
        <taxon>Trematoda</taxon>
        <taxon>Digenea</taxon>
        <taxon>Plagiorchiida</taxon>
        <taxon>Echinostomata</taxon>
        <taxon>Echinostomatoidea</taxon>
        <taxon>Fasciolidae</taxon>
        <taxon>Fasciola</taxon>
    </lineage>
</organism>
<name>A0ABC9HJC4_FASHE</name>
<dbReference type="SUPFAM" id="SSF56672">
    <property type="entry name" value="DNA/RNA polymerases"/>
    <property type="match status" value="1"/>
</dbReference>
<dbReference type="InterPro" id="IPR043502">
    <property type="entry name" value="DNA/RNA_pol_sf"/>
</dbReference>
<proteinExistence type="predicted"/>
<dbReference type="InterPro" id="IPR053134">
    <property type="entry name" value="RNA-dir_DNA_polymerase"/>
</dbReference>
<sequence>MSPEHATMRLDEWQPVDVRSMDFSGAFNSLNHRFPNVKLPSIETVGKARQWANIFSPRRSLVVKLTDPVSHGAVAVSVYLVNVVGPSVTLDANDTFGKILPDFPPLTGPANNLFYVRSVVVHHISAAGPVFGSSRHLAPDKLANARHELHQMMDPGITRPSNSLWASPLHIGPKKTSGDWRPCGDYRRADQVITPDLRPVPHIHETTFALAGSNIIKIDLTRACRQIPVIDKEVAKIAVSWSFSVCNLACTMLPKRSSGLLTLLRAGYPPFTLTSMISWSLAQVLPTMSSIRDSSSSG</sequence>
<dbReference type="EMBL" id="CANUEZ050000247">
    <property type="protein sequence ID" value="CAM0512749.1"/>
    <property type="molecule type" value="Genomic_DNA"/>
</dbReference>
<dbReference type="Gene3D" id="3.10.10.10">
    <property type="entry name" value="HIV Type 1 Reverse Transcriptase, subunit A, domain 1"/>
    <property type="match status" value="1"/>
</dbReference>
<comment type="caution">
    <text evidence="1">The sequence shown here is derived from an EMBL/GenBank/DDBJ whole genome shotgun (WGS) entry which is preliminary data.</text>
</comment>
<evidence type="ECO:0000313" key="2">
    <source>
        <dbReference type="Proteomes" id="UP001189180"/>
    </source>
</evidence>
<dbReference type="Proteomes" id="UP001189180">
    <property type="component" value="Unassembled WGS sequence"/>
</dbReference>
<dbReference type="PANTHER" id="PTHR24559">
    <property type="entry name" value="TRANSPOSON TY3-I GAG-POL POLYPROTEIN"/>
    <property type="match status" value="1"/>
</dbReference>